<reference evidence="6" key="1">
    <citation type="submission" date="2021-01" db="EMBL/GenBank/DDBJ databases">
        <title>Whole genome shotgun sequence of Rhizocola hellebori NBRC 109834.</title>
        <authorList>
            <person name="Komaki H."/>
            <person name="Tamura T."/>
        </authorList>
    </citation>
    <scope>NUCLEOTIDE SEQUENCE</scope>
    <source>
        <strain evidence="6">NBRC 109834</strain>
    </source>
</reference>
<dbReference type="EMBL" id="BONY01000043">
    <property type="protein sequence ID" value="GIH08026.1"/>
    <property type="molecule type" value="Genomic_DNA"/>
</dbReference>
<dbReference type="InterPro" id="IPR043129">
    <property type="entry name" value="ATPase_NBD"/>
</dbReference>
<evidence type="ECO:0000256" key="3">
    <source>
        <dbReference type="ARBA" id="ARBA00022840"/>
    </source>
</evidence>
<dbReference type="GO" id="GO:0005524">
    <property type="term" value="F:ATP binding"/>
    <property type="evidence" value="ECO:0007669"/>
    <property type="project" value="UniProtKB-KW"/>
</dbReference>
<evidence type="ECO:0000256" key="2">
    <source>
        <dbReference type="ARBA" id="ARBA00022741"/>
    </source>
</evidence>
<protein>
    <recommendedName>
        <fullName evidence="8">Hsp70 family protein</fullName>
    </recommendedName>
</protein>
<keyword evidence="2" id="KW-0547">Nucleotide-binding</keyword>
<dbReference type="AlphaFoldDB" id="A0A8J3QCE7"/>
<keyword evidence="4" id="KW-0346">Stress response</keyword>
<evidence type="ECO:0000313" key="6">
    <source>
        <dbReference type="EMBL" id="GIH08026.1"/>
    </source>
</evidence>
<dbReference type="CDD" id="cd10170">
    <property type="entry name" value="ASKHA_NBD_HSP70"/>
    <property type="match status" value="1"/>
</dbReference>
<evidence type="ECO:0008006" key="8">
    <source>
        <dbReference type="Google" id="ProtNLM"/>
    </source>
</evidence>
<evidence type="ECO:0000256" key="1">
    <source>
        <dbReference type="ARBA" id="ARBA00007381"/>
    </source>
</evidence>
<dbReference type="Pfam" id="PF00012">
    <property type="entry name" value="HSP70"/>
    <property type="match status" value="1"/>
</dbReference>
<dbReference type="PANTHER" id="PTHR42749">
    <property type="entry name" value="CELL SHAPE-DETERMINING PROTEIN MREB"/>
    <property type="match status" value="1"/>
</dbReference>
<keyword evidence="3" id="KW-0067">ATP-binding</keyword>
<comment type="caution">
    <text evidence="6">The sequence shown here is derived from an EMBL/GenBank/DDBJ whole genome shotgun (WGS) entry which is preliminary data.</text>
</comment>
<dbReference type="InterPro" id="IPR018181">
    <property type="entry name" value="Heat_shock_70_CS"/>
</dbReference>
<dbReference type="PROSITE" id="PS01036">
    <property type="entry name" value="HSP70_3"/>
    <property type="match status" value="1"/>
</dbReference>
<sequence>MGYGDDGSIVAGDAARDLPQDQMIRSIKRCITDDRVFVRLDTPTGIRDIRADDLMVAILREAIQRAKASGQDMTDESAIRIGCPAMWNGKQRRRLEAVARQAGLPVSLANFVDEPVAAGIAWVVKHEVDATMPLRVLVFDMGGGTLDIAVLDVRGASHYDVSVLAAVGAAEAGDALDDALTADLELQLAVAGYDIQAASNSRQARDRLRDSARAVKIDLTNYAQIDVALSKRIYGIATIPYSREQLNEVFAEQIDRAEFYIAAALRAARLAEPGAVSAHELLRTPINKLVENVDVVVLSGGMSQIPYVTERMRELFPAATRIEMATTPSEDAVAIGLANATRFGRISMYRPAFDILLEWDHGQEFRVVYDAFTPLVQPGQIAQGTSDLRYVVNGLDLMLPRKGTGRLRVVSQSGQRIHASIGGADLNGFQVMLSEQKFEFSIYPSGRIRMTDGGGTYDGQVDAWHFTDAIL</sequence>
<dbReference type="Proteomes" id="UP000612899">
    <property type="component" value="Unassembled WGS sequence"/>
</dbReference>
<keyword evidence="5" id="KW-0143">Chaperone</keyword>
<dbReference type="SUPFAM" id="SSF53067">
    <property type="entry name" value="Actin-like ATPase domain"/>
    <property type="match status" value="2"/>
</dbReference>
<evidence type="ECO:0000313" key="7">
    <source>
        <dbReference type="Proteomes" id="UP000612899"/>
    </source>
</evidence>
<dbReference type="Gene3D" id="3.90.640.10">
    <property type="entry name" value="Actin, Chain A, domain 4"/>
    <property type="match status" value="1"/>
</dbReference>
<dbReference type="Gene3D" id="3.30.420.40">
    <property type="match status" value="2"/>
</dbReference>
<dbReference type="PANTHER" id="PTHR42749:SF1">
    <property type="entry name" value="CELL SHAPE-DETERMINING PROTEIN MREB"/>
    <property type="match status" value="1"/>
</dbReference>
<keyword evidence="7" id="KW-1185">Reference proteome</keyword>
<comment type="similarity">
    <text evidence="1">Belongs to the heat shock protein 70 family.</text>
</comment>
<evidence type="ECO:0000256" key="5">
    <source>
        <dbReference type="ARBA" id="ARBA00023186"/>
    </source>
</evidence>
<dbReference type="GO" id="GO:0140662">
    <property type="term" value="F:ATP-dependent protein folding chaperone"/>
    <property type="evidence" value="ECO:0007669"/>
    <property type="project" value="InterPro"/>
</dbReference>
<name>A0A8J3QCE7_9ACTN</name>
<gene>
    <name evidence="6" type="ORF">Rhe02_60930</name>
</gene>
<accession>A0A8J3QCE7</accession>
<organism evidence="6 7">
    <name type="scientific">Rhizocola hellebori</name>
    <dbReference type="NCBI Taxonomy" id="1392758"/>
    <lineage>
        <taxon>Bacteria</taxon>
        <taxon>Bacillati</taxon>
        <taxon>Actinomycetota</taxon>
        <taxon>Actinomycetes</taxon>
        <taxon>Micromonosporales</taxon>
        <taxon>Micromonosporaceae</taxon>
        <taxon>Rhizocola</taxon>
    </lineage>
</organism>
<dbReference type="InterPro" id="IPR013126">
    <property type="entry name" value="Hsp_70_fam"/>
</dbReference>
<evidence type="ECO:0000256" key="4">
    <source>
        <dbReference type="ARBA" id="ARBA00023016"/>
    </source>
</evidence>
<proteinExistence type="inferred from homology"/>